<evidence type="ECO:0000256" key="1">
    <source>
        <dbReference type="ARBA" id="ARBA00004651"/>
    </source>
</evidence>
<keyword evidence="2 12" id="KW-1003">Cell membrane</keyword>
<evidence type="ECO:0000256" key="7">
    <source>
        <dbReference type="ARBA" id="ARBA00023040"/>
    </source>
</evidence>
<evidence type="ECO:0000256" key="10">
    <source>
        <dbReference type="ARBA" id="ARBA00023224"/>
    </source>
</evidence>
<dbReference type="GO" id="GO:0005886">
    <property type="term" value="C:plasma membrane"/>
    <property type="evidence" value="ECO:0007669"/>
    <property type="project" value="UniProtKB-SubCell"/>
</dbReference>
<dbReference type="PRINTS" id="PR00237">
    <property type="entry name" value="GPCRRHODOPSN"/>
</dbReference>
<name>A0A8J6EJN8_ELECQ</name>
<evidence type="ECO:0000256" key="12">
    <source>
        <dbReference type="RuleBase" id="RU363047"/>
    </source>
</evidence>
<feature type="transmembrane region" description="Helical" evidence="12">
    <location>
        <begin position="271"/>
        <end position="290"/>
    </location>
</feature>
<feature type="domain" description="G-protein coupled receptors family 1 profile" evidence="13">
    <location>
        <begin position="41"/>
        <end position="288"/>
    </location>
</feature>
<proteinExistence type="inferred from homology"/>
<keyword evidence="15" id="KW-1185">Reference proteome</keyword>
<keyword evidence="10 11" id="KW-0807">Transducer</keyword>
<keyword evidence="3 12" id="KW-0716">Sensory transduction</keyword>
<feature type="transmembrane region" description="Helical" evidence="12">
    <location>
        <begin position="196"/>
        <end position="225"/>
    </location>
</feature>
<dbReference type="PROSITE" id="PS50262">
    <property type="entry name" value="G_PROTEIN_RECEP_F1_2"/>
    <property type="match status" value="1"/>
</dbReference>
<evidence type="ECO:0000259" key="13">
    <source>
        <dbReference type="PROSITE" id="PS50262"/>
    </source>
</evidence>
<dbReference type="Proteomes" id="UP000770717">
    <property type="component" value="Unassembled WGS sequence"/>
</dbReference>
<keyword evidence="5 12" id="KW-0552">Olfaction</keyword>
<evidence type="ECO:0000256" key="3">
    <source>
        <dbReference type="ARBA" id="ARBA00022606"/>
    </source>
</evidence>
<keyword evidence="4 11" id="KW-0812">Transmembrane</keyword>
<feature type="transmembrane region" description="Helical" evidence="12">
    <location>
        <begin position="59"/>
        <end position="83"/>
    </location>
</feature>
<dbReference type="Gene3D" id="1.20.1070.10">
    <property type="entry name" value="Rhodopsin 7-helix transmembrane proteins"/>
    <property type="match status" value="1"/>
</dbReference>
<protein>
    <recommendedName>
        <fullName evidence="12">Olfactory receptor</fullName>
    </recommendedName>
</protein>
<dbReference type="PROSITE" id="PS00237">
    <property type="entry name" value="G_PROTEIN_RECEP_F1_1"/>
    <property type="match status" value="1"/>
</dbReference>
<dbReference type="GO" id="GO:0004930">
    <property type="term" value="F:G protein-coupled receptor activity"/>
    <property type="evidence" value="ECO:0007669"/>
    <property type="project" value="UniProtKB-KW"/>
</dbReference>
<evidence type="ECO:0000256" key="8">
    <source>
        <dbReference type="ARBA" id="ARBA00023136"/>
    </source>
</evidence>
<dbReference type="InterPro" id="IPR000276">
    <property type="entry name" value="GPCR_Rhodpsn"/>
</dbReference>
<keyword evidence="6 12" id="KW-1133">Transmembrane helix</keyword>
<feature type="transmembrane region" description="Helical" evidence="12">
    <location>
        <begin position="25"/>
        <end position="53"/>
    </location>
</feature>
<evidence type="ECO:0000256" key="11">
    <source>
        <dbReference type="RuleBase" id="RU000688"/>
    </source>
</evidence>
<feature type="transmembrane region" description="Helical" evidence="12">
    <location>
        <begin position="237"/>
        <end position="259"/>
    </location>
</feature>
<dbReference type="PANTHER" id="PTHR26453">
    <property type="entry name" value="OLFACTORY RECEPTOR"/>
    <property type="match status" value="1"/>
</dbReference>
<organism evidence="14 15">
    <name type="scientific">Eleutherodactylus coqui</name>
    <name type="common">Puerto Rican coqui</name>
    <dbReference type="NCBI Taxonomy" id="57060"/>
    <lineage>
        <taxon>Eukaryota</taxon>
        <taxon>Metazoa</taxon>
        <taxon>Chordata</taxon>
        <taxon>Craniata</taxon>
        <taxon>Vertebrata</taxon>
        <taxon>Euteleostomi</taxon>
        <taxon>Amphibia</taxon>
        <taxon>Batrachia</taxon>
        <taxon>Anura</taxon>
        <taxon>Neobatrachia</taxon>
        <taxon>Hyloidea</taxon>
        <taxon>Eleutherodactylidae</taxon>
        <taxon>Eleutherodactylinae</taxon>
        <taxon>Eleutherodactylus</taxon>
        <taxon>Eleutherodactylus</taxon>
    </lineage>
</organism>
<sequence>MAPGNRTVLTEFILAGFPQNLQSCILIFVFFLLLYILTILGNMFLICTVVVSPQLHSPMYFFLLNLSFLDLCYSSCSLPNVLLNMFSSKRRISVIGCLAQMNLGLFLGETECILLAVMAYDRYIAICFPFYYTIIMNRKVCRNVVFLMWSVCFILATVPTILKPLIFCGKNKLDHFVCEVLALLELACGDLSFYKMMIFFVSLFTLLAPFLFITASYICIIFAVLKIRSTDGRTKTFSTCASHLIVVLMFYGASMTMYMGQTKTFSYHIKYISLMYGIMTPALNPLIYSLRNTDVKEAFRKIVHNCLTRYI</sequence>
<feature type="transmembrane region" description="Helical" evidence="12">
    <location>
        <begin position="144"/>
        <end position="162"/>
    </location>
</feature>
<gene>
    <name evidence="14" type="ORF">GDO78_017461</name>
</gene>
<dbReference type="AlphaFoldDB" id="A0A8J6EJN8"/>
<dbReference type="InterPro" id="IPR000725">
    <property type="entry name" value="Olfact_rcpt"/>
</dbReference>
<reference evidence="14" key="1">
    <citation type="thesis" date="2020" institute="ProQuest LLC" country="789 East Eisenhower Parkway, Ann Arbor, MI, USA">
        <title>Comparative Genomics and Chromosome Evolution.</title>
        <authorList>
            <person name="Mudd A.B."/>
        </authorList>
    </citation>
    <scope>NUCLEOTIDE SEQUENCE</scope>
    <source>
        <strain evidence="14">HN-11 Male</strain>
        <tissue evidence="14">Kidney and liver</tissue>
    </source>
</reference>
<dbReference type="PRINTS" id="PR00245">
    <property type="entry name" value="OLFACTORYR"/>
</dbReference>
<evidence type="ECO:0000313" key="14">
    <source>
        <dbReference type="EMBL" id="KAG9470532.1"/>
    </source>
</evidence>
<dbReference type="EMBL" id="WNTK01000263">
    <property type="protein sequence ID" value="KAG9470532.1"/>
    <property type="molecule type" value="Genomic_DNA"/>
</dbReference>
<comment type="caution">
    <text evidence="14">The sequence shown here is derived from an EMBL/GenBank/DDBJ whole genome shotgun (WGS) entry which is preliminary data.</text>
</comment>
<accession>A0A8J6EJN8</accession>
<comment type="similarity">
    <text evidence="11">Belongs to the G-protein coupled receptor 1 family.</text>
</comment>
<dbReference type="FunFam" id="1.20.1070.10:FF:000015">
    <property type="entry name" value="Olfactory receptor"/>
    <property type="match status" value="1"/>
</dbReference>
<comment type="subcellular location">
    <subcellularLocation>
        <location evidence="1 12">Cell membrane</location>
        <topology evidence="1 12">Multi-pass membrane protein</topology>
    </subcellularLocation>
</comment>
<keyword evidence="9 11" id="KW-0675">Receptor</keyword>
<evidence type="ECO:0000256" key="9">
    <source>
        <dbReference type="ARBA" id="ARBA00023170"/>
    </source>
</evidence>
<evidence type="ECO:0000256" key="2">
    <source>
        <dbReference type="ARBA" id="ARBA00022475"/>
    </source>
</evidence>
<evidence type="ECO:0000313" key="15">
    <source>
        <dbReference type="Proteomes" id="UP000770717"/>
    </source>
</evidence>
<evidence type="ECO:0000256" key="5">
    <source>
        <dbReference type="ARBA" id="ARBA00022725"/>
    </source>
</evidence>
<keyword evidence="8 12" id="KW-0472">Membrane</keyword>
<dbReference type="GO" id="GO:0004984">
    <property type="term" value="F:olfactory receptor activity"/>
    <property type="evidence" value="ECO:0007669"/>
    <property type="project" value="InterPro"/>
</dbReference>
<evidence type="ECO:0000256" key="4">
    <source>
        <dbReference type="ARBA" id="ARBA00022692"/>
    </source>
</evidence>
<evidence type="ECO:0000256" key="6">
    <source>
        <dbReference type="ARBA" id="ARBA00022989"/>
    </source>
</evidence>
<dbReference type="InterPro" id="IPR017452">
    <property type="entry name" value="GPCR_Rhodpsn_7TM"/>
</dbReference>
<dbReference type="Pfam" id="PF13853">
    <property type="entry name" value="7tm_4"/>
    <property type="match status" value="1"/>
</dbReference>
<dbReference type="SUPFAM" id="SSF81321">
    <property type="entry name" value="Family A G protein-coupled receptor-like"/>
    <property type="match status" value="1"/>
</dbReference>
<keyword evidence="7 11" id="KW-0297">G-protein coupled receptor</keyword>
<dbReference type="OrthoDB" id="5950740at2759"/>